<dbReference type="PANTHER" id="PTHR23152:SF4">
    <property type="entry name" value="2-OXOADIPATE DEHYDROGENASE COMPLEX COMPONENT E1"/>
    <property type="match status" value="1"/>
</dbReference>
<comment type="similarity">
    <text evidence="5">Belongs to the SecY/SEC61-alpha family.</text>
</comment>
<evidence type="ECO:0000256" key="10">
    <source>
        <dbReference type="ARBA" id="ARBA00022927"/>
    </source>
</evidence>
<feature type="transmembrane region" description="Helical" evidence="26">
    <location>
        <begin position="963"/>
        <end position="984"/>
    </location>
</feature>
<dbReference type="GO" id="GO:0006096">
    <property type="term" value="P:glycolytic process"/>
    <property type="evidence" value="ECO:0007669"/>
    <property type="project" value="UniProtKB-KW"/>
</dbReference>
<feature type="transmembrane region" description="Helical" evidence="26">
    <location>
        <begin position="1005"/>
        <end position="1024"/>
    </location>
</feature>
<keyword evidence="12 26" id="KW-1133">Transmembrane helix</keyword>
<dbReference type="Gene3D" id="3.40.50.970">
    <property type="match status" value="1"/>
</dbReference>
<dbReference type="PROSITE" id="PS00755">
    <property type="entry name" value="SECY_1"/>
    <property type="match status" value="1"/>
</dbReference>
<dbReference type="EMBL" id="SCEB01214353">
    <property type="protein sequence ID" value="RXM35849.1"/>
    <property type="molecule type" value="Genomic_DNA"/>
</dbReference>
<dbReference type="Proteomes" id="UP000289886">
    <property type="component" value="Unassembled WGS sequence"/>
</dbReference>
<dbReference type="Pfam" id="PF00676">
    <property type="entry name" value="E1_dh"/>
    <property type="match status" value="1"/>
</dbReference>
<evidence type="ECO:0000256" key="3">
    <source>
        <dbReference type="ARBA" id="ARBA00004477"/>
    </source>
</evidence>
<evidence type="ECO:0000313" key="28">
    <source>
        <dbReference type="EMBL" id="RXM35849.1"/>
    </source>
</evidence>
<evidence type="ECO:0000256" key="21">
    <source>
        <dbReference type="ARBA" id="ARBA00042094"/>
    </source>
</evidence>
<dbReference type="Pfam" id="PF00344">
    <property type="entry name" value="SecY"/>
    <property type="match status" value="1"/>
</dbReference>
<keyword evidence="16" id="KW-0496">Mitochondrion</keyword>
<evidence type="ECO:0000256" key="12">
    <source>
        <dbReference type="ARBA" id="ARBA00022989"/>
    </source>
</evidence>
<keyword evidence="9" id="KW-0256">Endoplasmic reticulum</keyword>
<feature type="transmembrane region" description="Helical" evidence="26">
    <location>
        <begin position="1170"/>
        <end position="1191"/>
    </location>
</feature>
<proteinExistence type="inferred from homology"/>
<dbReference type="InterPro" id="IPR029061">
    <property type="entry name" value="THDP-binding"/>
</dbReference>
<evidence type="ECO:0000313" key="29">
    <source>
        <dbReference type="Proteomes" id="UP000289886"/>
    </source>
</evidence>
<evidence type="ECO:0000256" key="22">
    <source>
        <dbReference type="ARBA" id="ARBA00042537"/>
    </source>
</evidence>
<dbReference type="GO" id="GO:0015031">
    <property type="term" value="P:protein transport"/>
    <property type="evidence" value="ECO:0007669"/>
    <property type="project" value="UniProtKB-KW"/>
</dbReference>
<dbReference type="SUPFAM" id="SSF52518">
    <property type="entry name" value="Thiamin diphosphate-binding fold (THDP-binding)"/>
    <property type="match status" value="2"/>
</dbReference>
<dbReference type="SUPFAM" id="SSF103491">
    <property type="entry name" value="Preprotein translocase SecY subunit"/>
    <property type="match status" value="1"/>
</dbReference>
<dbReference type="GO" id="GO:0016624">
    <property type="term" value="F:oxidoreductase activity, acting on the aldehyde or oxo group of donors, disulfide as acceptor"/>
    <property type="evidence" value="ECO:0007669"/>
    <property type="project" value="InterPro"/>
</dbReference>
<evidence type="ECO:0000256" key="14">
    <source>
        <dbReference type="ARBA" id="ARBA00023010"/>
    </source>
</evidence>
<dbReference type="PANTHER" id="PTHR23152">
    <property type="entry name" value="2-OXOGLUTARATE DEHYDROGENASE"/>
    <property type="match status" value="1"/>
</dbReference>
<keyword evidence="15" id="KW-0786">Thiamine pyrophosphate</keyword>
<evidence type="ECO:0000256" key="8">
    <source>
        <dbReference type="ARBA" id="ARBA00022692"/>
    </source>
</evidence>
<comment type="cofactor">
    <cofactor evidence="1">
        <name>thiamine diphosphate</name>
        <dbReference type="ChEBI" id="CHEBI:58937"/>
    </cofactor>
</comment>
<keyword evidence="7" id="KW-0813">Transport</keyword>
<dbReference type="InterPro" id="IPR011603">
    <property type="entry name" value="2oxoglutarate_DH_E1"/>
</dbReference>
<dbReference type="Gene3D" id="3.40.50.11610">
    <property type="entry name" value="Multifunctional 2-oxoglutarate metabolism enzyme, C-terminal domain"/>
    <property type="match status" value="1"/>
</dbReference>
<keyword evidence="13" id="KW-0560">Oxidoreductase</keyword>
<keyword evidence="8 26" id="KW-0812">Transmembrane</keyword>
<dbReference type="InterPro" id="IPR002208">
    <property type="entry name" value="SecY/SEC61-alpha"/>
</dbReference>
<feature type="domain" description="Transketolase-like pyrimidine-binding" evidence="27">
    <location>
        <begin position="568"/>
        <end position="771"/>
    </location>
</feature>
<dbReference type="NCBIfam" id="NF006914">
    <property type="entry name" value="PRK09404.1"/>
    <property type="match status" value="1"/>
</dbReference>
<dbReference type="InterPro" id="IPR030659">
    <property type="entry name" value="SecY_CS"/>
</dbReference>
<keyword evidence="29" id="KW-1185">Reference proteome</keyword>
<dbReference type="Pfam" id="PF10559">
    <property type="entry name" value="Plug_translocon"/>
    <property type="match status" value="1"/>
</dbReference>
<dbReference type="Gene3D" id="3.40.50.12470">
    <property type="match status" value="1"/>
</dbReference>
<keyword evidence="11" id="KW-0809">Transit peptide</keyword>
<evidence type="ECO:0000259" key="27">
    <source>
        <dbReference type="SMART" id="SM00861"/>
    </source>
</evidence>
<evidence type="ECO:0000256" key="2">
    <source>
        <dbReference type="ARBA" id="ARBA00004173"/>
    </source>
</evidence>
<evidence type="ECO:0000256" key="20">
    <source>
        <dbReference type="ARBA" id="ARBA00041619"/>
    </source>
</evidence>
<dbReference type="InterPro" id="IPR042179">
    <property type="entry name" value="KGD_C_sf"/>
</dbReference>
<evidence type="ECO:0000256" key="16">
    <source>
        <dbReference type="ARBA" id="ARBA00023128"/>
    </source>
</evidence>
<dbReference type="InterPro" id="IPR023201">
    <property type="entry name" value="SecY_dom_sf"/>
</dbReference>
<comment type="similarity">
    <text evidence="6">Belongs to the alpha-ketoglutarate dehydrogenase family.</text>
</comment>
<dbReference type="Pfam" id="PF16870">
    <property type="entry name" value="OxoGdeHyase_C"/>
    <property type="match status" value="1"/>
</dbReference>
<dbReference type="PROSITE" id="PS00756">
    <property type="entry name" value="SECY_2"/>
    <property type="match status" value="1"/>
</dbReference>
<dbReference type="InterPro" id="IPR005475">
    <property type="entry name" value="Transketolase-like_Pyr-bd"/>
</dbReference>
<evidence type="ECO:0000256" key="25">
    <source>
        <dbReference type="ARBA" id="ARBA00051440"/>
    </source>
</evidence>
<protein>
    <recommendedName>
        <fullName evidence="19">2-oxoadipate dehydrogenase complex component E1</fullName>
    </recommendedName>
    <alternativeName>
        <fullName evidence="20">2-oxoadipate dehydrogenase, mitochondrial</fullName>
    </alternativeName>
    <alternativeName>
        <fullName evidence="23">Alpha-ketoadipate dehydrogenase</fullName>
    </alternativeName>
    <alternativeName>
        <fullName evidence="21">Dehydrogenase E1 and transketolase domain-containing protein 1</fullName>
    </alternativeName>
    <alternativeName>
        <fullName evidence="22">Probable 2-oxoglutarate dehydrogenase E1 component DHKTD1, mitochondrial</fullName>
    </alternativeName>
</protein>
<sequence length="1363" mass="151967">MCSLAARRSPNAIRPLLRNVYHTQRGVYGYKPKTESDLKLSKTDLINERIQDHGLARLVEAYRAHGHKAAKVNPLFTGEAAMDVVPEVQILTEVIHGPFNTSGLLHFGKAEGSLEDVLQYLNHTYCGHMSIETSQLQTLEEREWFAQRFEELKKEVFTPEERRQLATLMLQSQEFDHFLSTKFATVKRYGGEGAESMMGFFYELFRLAAYSGVTDVITGMPHRGRLNLLTGLLQFPPELMFRKIRGLSEFPENSPAIGDVLSHLTSSVDLDFGSGHPLHVTMLPNPSHLEAINPVTVGKTRGRQQYKQDGDYSPDNSAQPGDKVLCLQVHGDAAFSGQGIVPETFTISNLPHFRVGGSIHLIVNNQVGYTTPAERGRSSLYCSDIGKMVDCAVMHVNGDDAEEVLRATRLAMEYQQRFRKDVIVDLLCYRQWGHNELDEPFFTNPAMYKIIRSRKSIPDSYADCLVAEGLLTEQEISEIKTSYYAKMNKHLTNMTLYSPPPTNLQGHWRELVEPQAKITTWDTGLSTDLLQFVGAKSVFIPEDIHLHSHLHRTHKEARLRKLEEGTKLDWSTVEAMAFGSLLCQGFNIRICGQDVGRGTFSQRHAMVVCQETNDMYIPLNDIVPEQKGFLEVCNSPLSEEAVLGFEYGMSIESPMLLPIWEAQFGDFFNGAQIIFDTFISGGEAKWLLQSGLVILLPHGYDGAGPEHSSCRIERFLQLCDSKEEGVDGDNINMSVVNPTTPAQYFHLLRRQMIRNFRKPLIVASPKMLLRFPGAVSSFSELAPGTTFKPVLGDPSVDPKNVTRVVLCSGKHYYALLKQREASGEAQKNTALIRVEELCPFPVEALQQELNQYKNAKDFIWSQEEPQNMGPWSFVAPSFGLSAGLLYQHLPLGLEWSTRSSRKLYCLKHFLKVKFLEVIKPFCVVLPEIQKPERKIPLFGIMSSDSADPFYWMRVILASNRGTLMELGISPIVTSGLIMQLLAGAKIIEVGDTPKDRALFNGAQKLFGMIITIGQAIVYVMTGMYGDPAEMGAGICLIIIIQLFVAGMIVLLLDELLQKGYGLGSGISLFIATNICETIVWKAFSPTTINTGRGTEFEGAVIALFHLLATRADKVRALREAFYRQNLPNFLNLIATVFVFAVVIYFQGFRVDLPIKSARYRGQYSSYPIKLFYTSNIPIILQSALVSNLYVISQMLSVRFSGNFLVSLLGQWADVSGGGPARSYPVGGLCYYLSPPESMGAIFEDPIHVIIYIIFMLGSCAFFSKTWIDVSGSSAKDVAKQLKEQQMVMRGHRETSMVHELNRYIPTAAAFGGLCIGALSVMADFLGAIGSGTGILLAVTIIYQYFEIFVKEQAEVGGMGGLFF</sequence>
<comment type="pathway">
    <text evidence="4">Amino-acid degradation.</text>
</comment>
<feature type="transmembrane region" description="Helical" evidence="26">
    <location>
        <begin position="1324"/>
        <end position="1345"/>
    </location>
</feature>
<organism evidence="28 29">
    <name type="scientific">Acipenser ruthenus</name>
    <name type="common">Sterlet sturgeon</name>
    <dbReference type="NCBI Taxonomy" id="7906"/>
    <lineage>
        <taxon>Eukaryota</taxon>
        <taxon>Metazoa</taxon>
        <taxon>Chordata</taxon>
        <taxon>Craniata</taxon>
        <taxon>Vertebrata</taxon>
        <taxon>Euteleostomi</taxon>
        <taxon>Actinopterygii</taxon>
        <taxon>Chondrostei</taxon>
        <taxon>Acipenseriformes</taxon>
        <taxon>Acipenseridae</taxon>
        <taxon>Acipenser</taxon>
    </lineage>
</organism>
<feature type="transmembrane region" description="Helical" evidence="26">
    <location>
        <begin position="1030"/>
        <end position="1052"/>
    </location>
</feature>
<dbReference type="GO" id="GO:0030976">
    <property type="term" value="F:thiamine pyrophosphate binding"/>
    <property type="evidence" value="ECO:0007669"/>
    <property type="project" value="InterPro"/>
</dbReference>
<dbReference type="InterPro" id="IPR019561">
    <property type="entry name" value="Translocon_Sec61/SecY_plug_dom"/>
</dbReference>
<dbReference type="GO" id="GO:0005739">
    <property type="term" value="C:mitochondrion"/>
    <property type="evidence" value="ECO:0007669"/>
    <property type="project" value="UniProtKB-SubCell"/>
</dbReference>
<dbReference type="InterPro" id="IPR031717">
    <property type="entry name" value="ODO-1/KGD_C"/>
</dbReference>
<dbReference type="FunFam" id="1.10.287.1150:FF:000005">
    <property type="entry name" value="probable 2-oxoglutarate dehydrogenase E1 component DHKTD1, mitochondrial"/>
    <property type="match status" value="1"/>
</dbReference>
<keyword evidence="17 26" id="KW-0472">Membrane</keyword>
<evidence type="ECO:0000256" key="1">
    <source>
        <dbReference type="ARBA" id="ARBA00001964"/>
    </source>
</evidence>
<evidence type="ECO:0000256" key="13">
    <source>
        <dbReference type="ARBA" id="ARBA00023002"/>
    </source>
</evidence>
<keyword evidence="14" id="KW-0811">Translocation</keyword>
<evidence type="ECO:0000256" key="5">
    <source>
        <dbReference type="ARBA" id="ARBA00005751"/>
    </source>
</evidence>
<accession>A0A444UKY3</accession>
<feature type="transmembrane region" description="Helical" evidence="26">
    <location>
        <begin position="1300"/>
        <end position="1318"/>
    </location>
</feature>
<evidence type="ECO:0000256" key="7">
    <source>
        <dbReference type="ARBA" id="ARBA00022448"/>
    </source>
</evidence>
<evidence type="ECO:0000256" key="9">
    <source>
        <dbReference type="ARBA" id="ARBA00022824"/>
    </source>
</evidence>
<evidence type="ECO:0000256" key="4">
    <source>
        <dbReference type="ARBA" id="ARBA00005023"/>
    </source>
</evidence>
<evidence type="ECO:0000256" key="15">
    <source>
        <dbReference type="ARBA" id="ARBA00023052"/>
    </source>
</evidence>
<evidence type="ECO:0000256" key="17">
    <source>
        <dbReference type="ARBA" id="ARBA00023136"/>
    </source>
</evidence>
<evidence type="ECO:0000256" key="18">
    <source>
        <dbReference type="ARBA" id="ARBA00023152"/>
    </source>
</evidence>
<evidence type="ECO:0000256" key="26">
    <source>
        <dbReference type="SAM" id="Phobius"/>
    </source>
</evidence>
<feature type="transmembrane region" description="Helical" evidence="26">
    <location>
        <begin position="1129"/>
        <end position="1150"/>
    </location>
</feature>
<dbReference type="CDD" id="cd02016">
    <property type="entry name" value="TPP_E1_OGDC_like"/>
    <property type="match status" value="1"/>
</dbReference>
<gene>
    <name evidence="28" type="ORF">EOD39_3866</name>
</gene>
<evidence type="ECO:0000256" key="24">
    <source>
        <dbReference type="ARBA" id="ARBA00045379"/>
    </source>
</evidence>
<keyword evidence="10" id="KW-0653">Protein transport</keyword>
<reference evidence="28 29" key="1">
    <citation type="submission" date="2019-01" db="EMBL/GenBank/DDBJ databases">
        <title>Draft Genome and Complete Hox-Cluster Characterization of the Sterlet Sturgeon (Acipenser ruthenus).</title>
        <authorList>
            <person name="Wei Q."/>
        </authorList>
    </citation>
    <scope>NUCLEOTIDE SEQUENCE [LARGE SCALE GENOMIC DNA]</scope>
    <source>
        <strain evidence="28">WHYD16114868_AA</strain>
        <tissue evidence="28">Blood</tissue>
    </source>
</reference>
<dbReference type="Gene3D" id="1.10.287.1150">
    <property type="entry name" value="TPP helical domain"/>
    <property type="match status" value="1"/>
</dbReference>
<evidence type="ECO:0000256" key="19">
    <source>
        <dbReference type="ARBA" id="ARBA00040865"/>
    </source>
</evidence>
<comment type="subcellular location">
    <subcellularLocation>
        <location evidence="3">Endoplasmic reticulum membrane</location>
        <topology evidence="3">Multi-pass membrane protein</topology>
    </subcellularLocation>
    <subcellularLocation>
        <location evidence="2">Mitochondrion</location>
    </subcellularLocation>
</comment>
<dbReference type="Gene3D" id="1.10.3370.10">
    <property type="entry name" value="SecY subunit domain"/>
    <property type="match status" value="1"/>
</dbReference>
<dbReference type="SMART" id="SM00861">
    <property type="entry name" value="Transket_pyr"/>
    <property type="match status" value="1"/>
</dbReference>
<comment type="catalytic activity">
    <reaction evidence="25">
        <text>N(6)-[(R)-lipoyl]-L-lysyl-[protein] + 2-oxoadipate + H(+) = N(6)-[(R)-S(8)-glutaryldihydrolipoyl]-L-lysyl-[protein] + CO2</text>
        <dbReference type="Rhea" id="RHEA:69576"/>
        <dbReference type="Rhea" id="RHEA-COMP:10474"/>
        <dbReference type="Rhea" id="RHEA-COMP:20093"/>
        <dbReference type="ChEBI" id="CHEBI:15378"/>
        <dbReference type="ChEBI" id="CHEBI:16526"/>
        <dbReference type="ChEBI" id="CHEBI:57499"/>
        <dbReference type="ChEBI" id="CHEBI:83099"/>
        <dbReference type="ChEBI" id="CHEBI:184385"/>
    </reaction>
    <physiologicalReaction direction="left-to-right" evidence="25">
        <dbReference type="Rhea" id="RHEA:69577"/>
    </physiologicalReaction>
</comment>
<dbReference type="GO" id="GO:0005789">
    <property type="term" value="C:endoplasmic reticulum membrane"/>
    <property type="evidence" value="ECO:0007669"/>
    <property type="project" value="UniProtKB-SubCell"/>
</dbReference>
<comment type="caution">
    <text evidence="28">The sequence shown here is derived from an EMBL/GenBank/DDBJ whole genome shotgun (WGS) entry which is preliminary data.</text>
</comment>
<evidence type="ECO:0000256" key="11">
    <source>
        <dbReference type="ARBA" id="ARBA00022946"/>
    </source>
</evidence>
<evidence type="ECO:0000256" key="23">
    <source>
        <dbReference type="ARBA" id="ARBA00042817"/>
    </source>
</evidence>
<dbReference type="NCBIfam" id="NF006341">
    <property type="entry name" value="PRK08568.1-5"/>
    <property type="match status" value="1"/>
</dbReference>
<dbReference type="FunFam" id="3.40.50.970:FF:000034">
    <property type="entry name" value="Probable 2-oxoglutarate dehydrogenase E1 component DHKTD1, mitochondrial"/>
    <property type="match status" value="1"/>
</dbReference>
<dbReference type="Pfam" id="PF02779">
    <property type="entry name" value="Transket_pyr"/>
    <property type="match status" value="1"/>
</dbReference>
<evidence type="ECO:0000256" key="6">
    <source>
        <dbReference type="ARBA" id="ARBA00006936"/>
    </source>
</evidence>
<dbReference type="NCBIfam" id="TIGR00239">
    <property type="entry name" value="2oxo_dh_E1"/>
    <property type="match status" value="1"/>
</dbReference>
<dbReference type="NCBIfam" id="TIGR00967">
    <property type="entry name" value="3a0501s007"/>
    <property type="match status" value="1"/>
</dbReference>
<keyword evidence="18" id="KW-0324">Glycolysis</keyword>
<comment type="function">
    <text evidence="24">2-oxoadipate dehydrogenase (E1a) component of the 2-oxoadipate dehydrogenase complex (OADHC). Participates in the first step, rate limiting for the overall conversion of 2-oxoadipate (alpha-ketoadipate) to glutaryl-CoA and CO(2) catalyzed by the whole OADHC. Catalyzes the irreversible decarboxylation of 2-oxoadipate via the thiamine diphosphate (ThDP) cofactor and subsequent transfer of the decarboxylated acyl intermediate on an oxidized dihydrolipoyl group that is covalently amidated to the E2 enzyme (dihydrolipoyllysine-residue succinyltransferase or DLST). Can catalyze the decarboxylation of 2-oxoglutarate in vitro, but at a much lower rate than 2-oxoadipate. Responsible for the last step of L-lysine, L-hydroxylysine and L-tryptophan catabolism with the common product being 2-oxoadipate.</text>
</comment>
<feature type="transmembrane region" description="Helical" evidence="26">
    <location>
        <begin position="1248"/>
        <end position="1267"/>
    </location>
</feature>
<dbReference type="InterPro" id="IPR001017">
    <property type="entry name" value="DH_E1"/>
</dbReference>
<name>A0A444UKY3_ACIRT</name>
<dbReference type="FunFam" id="1.10.3370.10:FF:000002">
    <property type="entry name" value="Transport Sec61 subunit alpha isoform 2"/>
    <property type="match status" value="1"/>
</dbReference>